<evidence type="ECO:0000313" key="1">
    <source>
        <dbReference type="EMBL" id="VTR29343.1"/>
    </source>
</evidence>
<accession>A0A4U9U9W7</accession>
<gene>
    <name evidence="1" type="ORF">NCTC12965_02862</name>
</gene>
<dbReference type="AlphaFoldDB" id="A0A4U9U9W7"/>
<dbReference type="EMBL" id="CABEEZ010000064">
    <property type="protein sequence ID" value="VTR29343.1"/>
    <property type="molecule type" value="Genomic_DNA"/>
</dbReference>
<organism evidence="1">
    <name type="scientific">Serratia fonticola</name>
    <dbReference type="NCBI Taxonomy" id="47917"/>
    <lineage>
        <taxon>Bacteria</taxon>
        <taxon>Pseudomonadati</taxon>
        <taxon>Pseudomonadota</taxon>
        <taxon>Gammaproteobacteria</taxon>
        <taxon>Enterobacterales</taxon>
        <taxon>Yersiniaceae</taxon>
        <taxon>Serratia</taxon>
    </lineage>
</organism>
<reference evidence="1" key="1">
    <citation type="submission" date="2019-05" db="EMBL/GenBank/DDBJ databases">
        <authorList>
            <consortium name="Pathogen Informatics"/>
        </authorList>
    </citation>
    <scope>NUCLEOTIDE SEQUENCE [LARGE SCALE GENOMIC DNA]</scope>
    <source>
        <strain evidence="1">NCTC12965</strain>
    </source>
</reference>
<proteinExistence type="predicted"/>
<name>A0A4U9U9W7_SERFO</name>
<sequence length="54" mass="5880">MSDVVFKVRPVSIIGMAEGFTVGRQEPVALGIIDKTAVQLREVAGLRLHDFLQA</sequence>
<protein>
    <submittedName>
        <fullName evidence="1">Uncharacterized protein</fullName>
    </submittedName>
</protein>